<dbReference type="PANTHER" id="PTHR31891:SF1">
    <property type="entry name" value="FORMAMIDASE C869.04-RELATED"/>
    <property type="match status" value="1"/>
</dbReference>
<dbReference type="GO" id="GO:0004328">
    <property type="term" value="F:formamidase activity"/>
    <property type="evidence" value="ECO:0007669"/>
    <property type="project" value="UniProtKB-EC"/>
</dbReference>
<reference evidence="1 2" key="1">
    <citation type="submission" date="2024-04" db="EMBL/GenBank/DDBJ databases">
        <title>Isolation and characterization of novel acetogenic strains of the genera Terrisporobacter and Acetoanaerobium.</title>
        <authorList>
            <person name="Boeer T."/>
            <person name="Schueler M.A."/>
            <person name="Lueschen A."/>
            <person name="Eysell L."/>
            <person name="Droege J."/>
            <person name="Heinemann M."/>
            <person name="Engelhardt L."/>
            <person name="Basen M."/>
            <person name="Daniel R."/>
        </authorList>
    </citation>
    <scope>NUCLEOTIDE SEQUENCE [LARGE SCALE GENOMIC DNA]</scope>
    <source>
        <strain evidence="1 2">ELB</strain>
    </source>
</reference>
<accession>A0ABZ3FIB4</accession>
<dbReference type="Gene3D" id="2.40.10.120">
    <property type="match status" value="1"/>
</dbReference>
<dbReference type="EC" id="3.5.1.49" evidence="1"/>
<dbReference type="PANTHER" id="PTHR31891">
    <property type="entry name" value="FORMAMIDASE C869.04-RELATED"/>
    <property type="match status" value="1"/>
</dbReference>
<proteinExistence type="predicted"/>
<evidence type="ECO:0000313" key="1">
    <source>
        <dbReference type="EMBL" id="XAM42368.1"/>
    </source>
</evidence>
<dbReference type="Proteomes" id="UP001477947">
    <property type="component" value="Chromosome"/>
</dbReference>
<dbReference type="Pfam" id="PF03069">
    <property type="entry name" value="FmdA_AmdA"/>
    <property type="match status" value="2"/>
</dbReference>
<organism evidence="1 2">
    <name type="scientific">Terrisporobacter petrolearius</name>
    <dbReference type="NCBI Taxonomy" id="1460447"/>
    <lineage>
        <taxon>Bacteria</taxon>
        <taxon>Bacillati</taxon>
        <taxon>Bacillota</taxon>
        <taxon>Clostridia</taxon>
        <taxon>Peptostreptococcales</taxon>
        <taxon>Peptostreptococcaceae</taxon>
        <taxon>Terrisporobacter</taxon>
    </lineage>
</organism>
<protein>
    <submittedName>
        <fullName evidence="1">Formamidase</fullName>
        <ecNumber evidence="1">3.5.1.49</ecNumber>
    </submittedName>
</protein>
<dbReference type="RefSeq" id="WP_206923939.1">
    <property type="nucleotide sequence ID" value="NZ_CP154622.1"/>
</dbReference>
<dbReference type="InterPro" id="IPR004304">
    <property type="entry name" value="FmdA_AmdA"/>
</dbReference>
<keyword evidence="1" id="KW-0378">Hydrolase</keyword>
<dbReference type="Gene3D" id="3.10.28.20">
    <property type="entry name" value="Acetamidase/Formamidase-like domains"/>
    <property type="match status" value="1"/>
</dbReference>
<dbReference type="SUPFAM" id="SSF141130">
    <property type="entry name" value="Acetamidase/Formamidase-like"/>
    <property type="match status" value="1"/>
</dbReference>
<name>A0ABZ3FIB4_9FIRM</name>
<evidence type="ECO:0000313" key="2">
    <source>
        <dbReference type="Proteomes" id="UP001477947"/>
    </source>
</evidence>
<dbReference type="Gene3D" id="2.60.120.580">
    <property type="entry name" value="Acetamidase/Formamidase-like domains"/>
    <property type="match status" value="1"/>
</dbReference>
<gene>
    <name evidence="1" type="primary">fmdA</name>
    <name evidence="1" type="ORF">TPELB_26810</name>
</gene>
<keyword evidence="2" id="KW-1185">Reference proteome</keyword>
<dbReference type="EMBL" id="CP154622">
    <property type="protein sequence ID" value="XAM42368.1"/>
    <property type="molecule type" value="Genomic_DNA"/>
</dbReference>
<sequence>MYIKKENITVSMDPKNTPIKHYTSGDTIVFQTLDCYSGNIRNEEDLFHIVDYSTINPATGPVYIEDCEPGDVLKVDILNIKLDSQGCMALAPGSGPLGQFIKEERTKIINIEDGFAIFNDVIKIPITPMVGVIGTSPKEDKILNGTPGEHGSNMDCSKIQEGTSIFLPVNVPGALLSIGDLHAVMGDGEVATCGVEISGEVTIKVTILKNNTSIPTPILRTKNEYITIASGKTLDQANNAACFKMLQLLQSKLPMDVYEAIMLLSITGNMEICQVVNPLVTARMTMPIWVFEKYGINSL</sequence>